<keyword evidence="3 19" id="KW-0245">EGF-like domain</keyword>
<dbReference type="InterPro" id="IPR001881">
    <property type="entry name" value="EGF-like_Ca-bd_dom"/>
</dbReference>
<dbReference type="Gene3D" id="2.10.25.10">
    <property type="entry name" value="Laminin"/>
    <property type="match status" value="1"/>
</dbReference>
<dbReference type="Gene3D" id="3.30.200.20">
    <property type="entry name" value="Phosphorylase Kinase, domain 1"/>
    <property type="match status" value="1"/>
</dbReference>
<dbReference type="PROSITE" id="PS50011">
    <property type="entry name" value="PROTEIN_KINASE_DOM"/>
    <property type="match status" value="1"/>
</dbReference>
<organism evidence="24 25">
    <name type="scientific">Pisum sativum</name>
    <name type="common">Garden pea</name>
    <name type="synonym">Lathyrus oleraceus</name>
    <dbReference type="NCBI Taxonomy" id="3888"/>
    <lineage>
        <taxon>Eukaryota</taxon>
        <taxon>Viridiplantae</taxon>
        <taxon>Streptophyta</taxon>
        <taxon>Embryophyta</taxon>
        <taxon>Tracheophyta</taxon>
        <taxon>Spermatophyta</taxon>
        <taxon>Magnoliopsida</taxon>
        <taxon>eudicotyledons</taxon>
        <taxon>Gunneridae</taxon>
        <taxon>Pentapetalae</taxon>
        <taxon>rosids</taxon>
        <taxon>fabids</taxon>
        <taxon>Fabales</taxon>
        <taxon>Fabaceae</taxon>
        <taxon>Papilionoideae</taxon>
        <taxon>50 kb inversion clade</taxon>
        <taxon>NPAAA clade</taxon>
        <taxon>Hologalegina</taxon>
        <taxon>IRL clade</taxon>
        <taxon>Fabeae</taxon>
        <taxon>Lathyrus</taxon>
    </lineage>
</organism>
<dbReference type="GO" id="GO:0005524">
    <property type="term" value="F:ATP binding"/>
    <property type="evidence" value="ECO:0007669"/>
    <property type="project" value="UniProtKB-KW"/>
</dbReference>
<keyword evidence="13 20" id="KW-0472">Membrane</keyword>
<dbReference type="InterPro" id="IPR001245">
    <property type="entry name" value="Ser-Thr/Tyr_kinase_cat_dom"/>
</dbReference>
<keyword evidence="6 20" id="KW-0812">Transmembrane</keyword>
<dbReference type="InterPro" id="IPR025287">
    <property type="entry name" value="WAK_GUB"/>
</dbReference>
<dbReference type="FunFam" id="1.10.510.10:FF:000084">
    <property type="entry name" value="Wall-associated receptor kinase 2"/>
    <property type="match status" value="1"/>
</dbReference>
<keyword evidence="2" id="KW-0723">Serine/threonine-protein kinase</keyword>
<comment type="function">
    <text evidence="18">Serine/threonine-protein kinase that may function as a signaling receptor of extracellular matrix component. Binding to pectin may have significance in the control of cell expansion, morphogenesis and development.</text>
</comment>
<keyword evidence="4" id="KW-0597">Phosphoprotein</keyword>
<feature type="domain" description="Protein kinase" evidence="22">
    <location>
        <begin position="425"/>
        <end position="694"/>
    </location>
</feature>
<dbReference type="InterPro" id="IPR000719">
    <property type="entry name" value="Prot_kinase_dom"/>
</dbReference>
<dbReference type="SMART" id="SM00179">
    <property type="entry name" value="EGF_CA"/>
    <property type="match status" value="1"/>
</dbReference>
<dbReference type="GO" id="GO:0030247">
    <property type="term" value="F:polysaccharide binding"/>
    <property type="evidence" value="ECO:0007669"/>
    <property type="project" value="InterPro"/>
</dbReference>
<dbReference type="InterPro" id="IPR045274">
    <property type="entry name" value="WAK-like"/>
</dbReference>
<dbReference type="InterPro" id="IPR011009">
    <property type="entry name" value="Kinase-like_dom_sf"/>
</dbReference>
<gene>
    <name evidence="24" type="ORF">KIW84_052550</name>
</gene>
<comment type="subcellular location">
    <subcellularLocation>
        <location evidence="1">Membrane</location>
        <topology evidence="1">Single-pass type I membrane protein</topology>
    </subcellularLocation>
</comment>
<dbReference type="Pfam" id="PF07714">
    <property type="entry name" value="PK_Tyr_Ser-Thr"/>
    <property type="match status" value="1"/>
</dbReference>
<dbReference type="Gene3D" id="1.10.510.10">
    <property type="entry name" value="Transferase(Phosphotransferase) domain 1"/>
    <property type="match status" value="1"/>
</dbReference>
<dbReference type="InterPro" id="IPR018097">
    <property type="entry name" value="EGF_Ca-bd_CS"/>
</dbReference>
<keyword evidence="25" id="KW-1185">Reference proteome</keyword>
<evidence type="ECO:0000256" key="6">
    <source>
        <dbReference type="ARBA" id="ARBA00022692"/>
    </source>
</evidence>
<evidence type="ECO:0000256" key="18">
    <source>
        <dbReference type="ARBA" id="ARBA00058961"/>
    </source>
</evidence>
<evidence type="ECO:0000256" key="13">
    <source>
        <dbReference type="ARBA" id="ARBA00023136"/>
    </source>
</evidence>
<dbReference type="FunFam" id="2.10.25.10:FF:000038">
    <property type="entry name" value="Fibrillin 2"/>
    <property type="match status" value="1"/>
</dbReference>
<evidence type="ECO:0000256" key="3">
    <source>
        <dbReference type="ARBA" id="ARBA00022536"/>
    </source>
</evidence>
<evidence type="ECO:0000256" key="16">
    <source>
        <dbReference type="ARBA" id="ARBA00047558"/>
    </source>
</evidence>
<keyword evidence="7 21" id="KW-0732">Signal</keyword>
<proteinExistence type="predicted"/>
<protein>
    <submittedName>
        <fullName evidence="24">Uncharacterized protein</fullName>
    </submittedName>
</protein>
<evidence type="ECO:0000256" key="10">
    <source>
        <dbReference type="ARBA" id="ARBA00022777"/>
    </source>
</evidence>
<feature type="domain" description="EGF-like" evidence="23">
    <location>
        <begin position="300"/>
        <end position="342"/>
    </location>
</feature>
<dbReference type="FunFam" id="3.30.200.20:FF:000043">
    <property type="entry name" value="Wall-associated receptor kinase 2"/>
    <property type="match status" value="1"/>
</dbReference>
<dbReference type="GO" id="GO:0007166">
    <property type="term" value="P:cell surface receptor signaling pathway"/>
    <property type="evidence" value="ECO:0007669"/>
    <property type="project" value="InterPro"/>
</dbReference>
<dbReference type="AlphaFoldDB" id="A0A9D4WQD9"/>
<dbReference type="GO" id="GO:0005509">
    <property type="term" value="F:calcium ion binding"/>
    <property type="evidence" value="ECO:0007669"/>
    <property type="project" value="InterPro"/>
</dbReference>
<keyword evidence="9" id="KW-0547">Nucleotide-binding</keyword>
<evidence type="ECO:0000256" key="15">
    <source>
        <dbReference type="ARBA" id="ARBA00023180"/>
    </source>
</evidence>
<comment type="catalytic activity">
    <reaction evidence="16">
        <text>L-seryl-[protein] + ATP = O-phospho-L-seryl-[protein] + ADP + H(+)</text>
        <dbReference type="Rhea" id="RHEA:17989"/>
        <dbReference type="Rhea" id="RHEA-COMP:9863"/>
        <dbReference type="Rhea" id="RHEA-COMP:11604"/>
        <dbReference type="ChEBI" id="CHEBI:15378"/>
        <dbReference type="ChEBI" id="CHEBI:29999"/>
        <dbReference type="ChEBI" id="CHEBI:30616"/>
        <dbReference type="ChEBI" id="CHEBI:83421"/>
        <dbReference type="ChEBI" id="CHEBI:456216"/>
    </reaction>
</comment>
<dbReference type="EMBL" id="JAMSHJ010000005">
    <property type="protein sequence ID" value="KAI5405827.1"/>
    <property type="molecule type" value="Genomic_DNA"/>
</dbReference>
<evidence type="ECO:0000256" key="14">
    <source>
        <dbReference type="ARBA" id="ARBA00023157"/>
    </source>
</evidence>
<feature type="signal peptide" evidence="21">
    <location>
        <begin position="1"/>
        <end position="24"/>
    </location>
</feature>
<name>A0A9D4WQD9_PEA</name>
<feature type="chain" id="PRO_5038933505" evidence="21">
    <location>
        <begin position="25"/>
        <end position="731"/>
    </location>
</feature>
<feature type="transmembrane region" description="Helical" evidence="20">
    <location>
        <begin position="350"/>
        <end position="375"/>
    </location>
</feature>
<evidence type="ECO:0000256" key="2">
    <source>
        <dbReference type="ARBA" id="ARBA00022527"/>
    </source>
</evidence>
<keyword evidence="12 20" id="KW-1133">Transmembrane helix</keyword>
<dbReference type="Proteomes" id="UP001058974">
    <property type="component" value="Chromosome 5"/>
</dbReference>
<accession>A0A9D4WQD9</accession>
<dbReference type="PANTHER" id="PTHR27005">
    <property type="entry name" value="WALL-ASSOCIATED RECEPTOR KINASE-LIKE 21"/>
    <property type="match status" value="1"/>
</dbReference>
<dbReference type="SMART" id="SM00181">
    <property type="entry name" value="EGF"/>
    <property type="match status" value="2"/>
</dbReference>
<dbReference type="PROSITE" id="PS01187">
    <property type="entry name" value="EGF_CA"/>
    <property type="match status" value="1"/>
</dbReference>
<sequence length="731" mass="80521">MALQYSKQLLLMVVVAVFHTKAKAATQPPNCPTKCGSVTIPFPFGTTKDCSLDNTFLINCNETSSTTSNSTTLIPFLPNTNQSVLNISLENGTLRVAWPVASDCYTEKGTLMNQKLQDINMTYFPLSPTRNKLIAVGCDTVGVFFATGSDGETYTSGCVALCNRRDDIVVNESCSGTGCCEVSIPHGHVLTEVVYASRSIFKNHLVVHNFNPCGYAFLVEDGNYRLAYKDLVELEMEFPVLLDWAIGNKTCEQAKKDISSYACKADKSTCHQAATKKLGYLCKCLDGYRGNPYLNHGCQDIDECEESNDCVNRTCVNRPGSYYCKCPTGYEGDGKRNGTRCSLKSRKEHMLIIALSVSVSVVGLLMGSIYAYWALKKIKLIKLKEQFFQQNGGLLLQQQLVKYGGSTETTKIFTAEELNKATNNFDEENIVGQGGQGTVYKGVLQDNRTLAIKKSKINDSSQVEPFINEVILLSQINHRNVVKLLGCCLETEVPLLVYEFIPNGTLYEHLHDLNQSIKLSWKTRLRIAKETAGVLAYLHSAASTPIIHRDVKSTNILLDDNLTAKVSDFGASRMVPLDKTQITTLVQGTMGYLDPEYFQTSQLTEKSDVYSFGVVLAELLTGKKALCFGRPEVGRNLALYFVSSMKEERCLRVKSEERPTMKEVAMGLEGILVIEEQQNWGSDKLPSEVTENKLNAAPSVINVEHGVGGSGINSSDSYSINQISMSGIGGR</sequence>
<evidence type="ECO:0000256" key="21">
    <source>
        <dbReference type="SAM" id="SignalP"/>
    </source>
</evidence>
<evidence type="ECO:0000256" key="9">
    <source>
        <dbReference type="ARBA" id="ARBA00022741"/>
    </source>
</evidence>
<keyword evidence="14" id="KW-1015">Disulfide bond</keyword>
<evidence type="ECO:0000313" key="24">
    <source>
        <dbReference type="EMBL" id="KAI5405827.1"/>
    </source>
</evidence>
<keyword evidence="10" id="KW-0418">Kinase</keyword>
<dbReference type="PROSITE" id="PS00010">
    <property type="entry name" value="ASX_HYDROXYL"/>
    <property type="match status" value="1"/>
</dbReference>
<evidence type="ECO:0000259" key="23">
    <source>
        <dbReference type="PROSITE" id="PS50026"/>
    </source>
</evidence>
<dbReference type="Gramene" id="Psat05G0255000-T1">
    <property type="protein sequence ID" value="KAI5405827.1"/>
    <property type="gene ID" value="KIW84_052550"/>
</dbReference>
<evidence type="ECO:0000256" key="19">
    <source>
        <dbReference type="PROSITE-ProRule" id="PRU00076"/>
    </source>
</evidence>
<keyword evidence="8" id="KW-0677">Repeat</keyword>
<comment type="catalytic activity">
    <reaction evidence="17">
        <text>L-threonyl-[protein] + ATP = O-phospho-L-threonyl-[protein] + ADP + H(+)</text>
        <dbReference type="Rhea" id="RHEA:46608"/>
        <dbReference type="Rhea" id="RHEA-COMP:11060"/>
        <dbReference type="Rhea" id="RHEA-COMP:11605"/>
        <dbReference type="ChEBI" id="CHEBI:15378"/>
        <dbReference type="ChEBI" id="CHEBI:30013"/>
        <dbReference type="ChEBI" id="CHEBI:30616"/>
        <dbReference type="ChEBI" id="CHEBI:61977"/>
        <dbReference type="ChEBI" id="CHEBI:456216"/>
    </reaction>
</comment>
<dbReference type="InterPro" id="IPR000742">
    <property type="entry name" value="EGF"/>
</dbReference>
<evidence type="ECO:0000256" key="8">
    <source>
        <dbReference type="ARBA" id="ARBA00022737"/>
    </source>
</evidence>
<reference evidence="24 25" key="1">
    <citation type="journal article" date="2022" name="Nat. Genet.">
        <title>Improved pea reference genome and pan-genome highlight genomic features and evolutionary characteristics.</title>
        <authorList>
            <person name="Yang T."/>
            <person name="Liu R."/>
            <person name="Luo Y."/>
            <person name="Hu S."/>
            <person name="Wang D."/>
            <person name="Wang C."/>
            <person name="Pandey M.K."/>
            <person name="Ge S."/>
            <person name="Xu Q."/>
            <person name="Li N."/>
            <person name="Li G."/>
            <person name="Huang Y."/>
            <person name="Saxena R.K."/>
            <person name="Ji Y."/>
            <person name="Li M."/>
            <person name="Yan X."/>
            <person name="He Y."/>
            <person name="Liu Y."/>
            <person name="Wang X."/>
            <person name="Xiang C."/>
            <person name="Varshney R.K."/>
            <person name="Ding H."/>
            <person name="Gao S."/>
            <person name="Zong X."/>
        </authorList>
    </citation>
    <scope>NUCLEOTIDE SEQUENCE [LARGE SCALE GENOMIC DNA]</scope>
    <source>
        <strain evidence="24 25">cv. Zhongwan 6</strain>
    </source>
</reference>
<evidence type="ECO:0000256" key="4">
    <source>
        <dbReference type="ARBA" id="ARBA00022553"/>
    </source>
</evidence>
<dbReference type="SUPFAM" id="SSF57196">
    <property type="entry name" value="EGF/Laminin"/>
    <property type="match status" value="1"/>
</dbReference>
<dbReference type="CDD" id="cd00054">
    <property type="entry name" value="EGF_CA"/>
    <property type="match status" value="1"/>
</dbReference>
<evidence type="ECO:0000256" key="20">
    <source>
        <dbReference type="SAM" id="Phobius"/>
    </source>
</evidence>
<dbReference type="CDD" id="cd14066">
    <property type="entry name" value="STKc_IRAK"/>
    <property type="match status" value="1"/>
</dbReference>
<comment type="caution">
    <text evidence="19">Lacks conserved residue(s) required for the propagation of feature annotation.</text>
</comment>
<evidence type="ECO:0000256" key="7">
    <source>
        <dbReference type="ARBA" id="ARBA00022729"/>
    </source>
</evidence>
<dbReference type="InterPro" id="IPR049883">
    <property type="entry name" value="NOTCH1_EGF-like"/>
</dbReference>
<dbReference type="Pfam" id="PF13947">
    <property type="entry name" value="GUB_WAK_bind"/>
    <property type="match status" value="1"/>
</dbReference>
<comment type="caution">
    <text evidence="24">The sequence shown here is derived from an EMBL/GenBank/DDBJ whole genome shotgun (WGS) entry which is preliminary data.</text>
</comment>
<keyword evidence="5" id="KW-0808">Transferase</keyword>
<evidence type="ECO:0000256" key="11">
    <source>
        <dbReference type="ARBA" id="ARBA00022840"/>
    </source>
</evidence>
<dbReference type="GO" id="GO:0004674">
    <property type="term" value="F:protein serine/threonine kinase activity"/>
    <property type="evidence" value="ECO:0007669"/>
    <property type="project" value="UniProtKB-KW"/>
</dbReference>
<dbReference type="InterPro" id="IPR008271">
    <property type="entry name" value="Ser/Thr_kinase_AS"/>
</dbReference>
<evidence type="ECO:0000256" key="17">
    <source>
        <dbReference type="ARBA" id="ARBA00047951"/>
    </source>
</evidence>
<dbReference type="Pfam" id="PF07645">
    <property type="entry name" value="EGF_CA"/>
    <property type="match status" value="1"/>
</dbReference>
<evidence type="ECO:0000259" key="22">
    <source>
        <dbReference type="PROSITE" id="PS50011"/>
    </source>
</evidence>
<dbReference type="SUPFAM" id="SSF56112">
    <property type="entry name" value="Protein kinase-like (PK-like)"/>
    <property type="match status" value="1"/>
</dbReference>
<dbReference type="InterPro" id="IPR000152">
    <property type="entry name" value="EGF-type_Asp/Asn_hydroxyl_site"/>
</dbReference>
<evidence type="ECO:0000256" key="5">
    <source>
        <dbReference type="ARBA" id="ARBA00022679"/>
    </source>
</evidence>
<dbReference type="GO" id="GO:0005886">
    <property type="term" value="C:plasma membrane"/>
    <property type="evidence" value="ECO:0007669"/>
    <property type="project" value="TreeGrafter"/>
</dbReference>
<dbReference type="PANTHER" id="PTHR27005:SF511">
    <property type="entry name" value="WALL-ASSOCIATED RECEPTOR KINASE 1-RELATED"/>
    <property type="match status" value="1"/>
</dbReference>
<keyword evidence="11" id="KW-0067">ATP-binding</keyword>
<evidence type="ECO:0000256" key="1">
    <source>
        <dbReference type="ARBA" id="ARBA00004479"/>
    </source>
</evidence>
<dbReference type="SMART" id="SM00220">
    <property type="entry name" value="S_TKc"/>
    <property type="match status" value="1"/>
</dbReference>
<evidence type="ECO:0000256" key="12">
    <source>
        <dbReference type="ARBA" id="ARBA00022989"/>
    </source>
</evidence>
<keyword evidence="15" id="KW-0325">Glycoprotein</keyword>
<evidence type="ECO:0000313" key="25">
    <source>
        <dbReference type="Proteomes" id="UP001058974"/>
    </source>
</evidence>
<dbReference type="PROSITE" id="PS00108">
    <property type="entry name" value="PROTEIN_KINASE_ST"/>
    <property type="match status" value="1"/>
</dbReference>
<dbReference type="PROSITE" id="PS50026">
    <property type="entry name" value="EGF_3"/>
    <property type="match status" value="1"/>
</dbReference>